<dbReference type="PROSITE" id="PS50196">
    <property type="entry name" value="RANBD1"/>
    <property type="match status" value="1"/>
</dbReference>
<dbReference type="InterPro" id="IPR011993">
    <property type="entry name" value="PH-like_dom_sf"/>
</dbReference>
<dbReference type="Gene3D" id="2.30.29.30">
    <property type="entry name" value="Pleckstrin-homology domain (PH domain)/Phosphotyrosine-binding domain (PTB)"/>
    <property type="match status" value="1"/>
</dbReference>
<feature type="domain" description="RanBD1" evidence="4">
    <location>
        <begin position="398"/>
        <end position="477"/>
    </location>
</feature>
<feature type="compositionally biased region" description="Basic and acidic residues" evidence="3">
    <location>
        <begin position="87"/>
        <end position="101"/>
    </location>
</feature>
<dbReference type="SUPFAM" id="SSF50729">
    <property type="entry name" value="PH domain-like"/>
    <property type="match status" value="1"/>
</dbReference>
<dbReference type="Proteomes" id="UP000054399">
    <property type="component" value="Unassembled WGS sequence"/>
</dbReference>
<dbReference type="Pfam" id="PF00638">
    <property type="entry name" value="Ran_BP1"/>
    <property type="match status" value="1"/>
</dbReference>
<accession>A0ABR3BLE7</accession>
<feature type="region of interest" description="Disordered" evidence="3">
    <location>
        <begin position="1"/>
        <end position="337"/>
    </location>
</feature>
<protein>
    <recommendedName>
        <fullName evidence="4">RanBD1 domain-containing protein</fullName>
    </recommendedName>
</protein>
<dbReference type="EMBL" id="ATAM02000010">
    <property type="protein sequence ID" value="KAL0243623.1"/>
    <property type="molecule type" value="Genomic_DNA"/>
</dbReference>
<evidence type="ECO:0000256" key="3">
    <source>
        <dbReference type="SAM" id="MobiDB-lite"/>
    </source>
</evidence>
<dbReference type="InterPro" id="IPR045255">
    <property type="entry name" value="RanBP1-like"/>
</dbReference>
<reference evidence="6" key="1">
    <citation type="submission" date="2015-01" db="EMBL/GenBank/DDBJ databases">
        <title>The Genome Sequence of Cryptococcus gattii MMRL2647.</title>
        <authorList>
            <consortium name="The Broad Institute Genomics Platform"/>
            <person name="Cuomo C."/>
            <person name="Litvintseva A."/>
            <person name="Chen Y."/>
            <person name="Heitman J."/>
            <person name="Sun S."/>
            <person name="Springer D."/>
            <person name="Dromer F."/>
            <person name="Young S."/>
            <person name="Zeng Q."/>
            <person name="Gargeya S."/>
            <person name="Abouelleil A."/>
            <person name="Alvarado L."/>
            <person name="Chapman S.B."/>
            <person name="Gainer-Dewar J."/>
            <person name="Goldberg J."/>
            <person name="Griggs A."/>
            <person name="Gujja S."/>
            <person name="Hansen M."/>
            <person name="Howarth C."/>
            <person name="Imamovic A."/>
            <person name="Larimer J."/>
            <person name="Murphy C."/>
            <person name="Naylor J."/>
            <person name="Pearson M."/>
            <person name="Priest M."/>
            <person name="Roberts A."/>
            <person name="Saif S."/>
            <person name="Shea T."/>
            <person name="Sykes S."/>
            <person name="Wortman J."/>
            <person name="Nusbaum C."/>
            <person name="Birren B."/>
        </authorList>
    </citation>
    <scope>NUCLEOTIDE SEQUENCE [LARGE SCALE GENOMIC DNA]</scope>
    <source>
        <strain evidence="6">IND107</strain>
    </source>
</reference>
<organism evidence="5 6">
    <name type="scientific">Cryptococcus tetragattii IND107</name>
    <dbReference type="NCBI Taxonomy" id="1296105"/>
    <lineage>
        <taxon>Eukaryota</taxon>
        <taxon>Fungi</taxon>
        <taxon>Dikarya</taxon>
        <taxon>Basidiomycota</taxon>
        <taxon>Agaricomycotina</taxon>
        <taxon>Tremellomycetes</taxon>
        <taxon>Tremellales</taxon>
        <taxon>Cryptococcaceae</taxon>
        <taxon>Cryptococcus</taxon>
        <taxon>Cryptococcus gattii species complex</taxon>
    </lineage>
</organism>
<feature type="compositionally biased region" description="Polar residues" evidence="3">
    <location>
        <begin position="253"/>
        <end position="266"/>
    </location>
</feature>
<evidence type="ECO:0000256" key="1">
    <source>
        <dbReference type="ARBA" id="ARBA00004123"/>
    </source>
</evidence>
<evidence type="ECO:0000259" key="4">
    <source>
        <dbReference type="PROSITE" id="PS50196"/>
    </source>
</evidence>
<name>A0ABR3BLE7_9TREE</name>
<dbReference type="InterPro" id="IPR000156">
    <property type="entry name" value="Ran_bind_dom"/>
</dbReference>
<evidence type="ECO:0000313" key="6">
    <source>
        <dbReference type="Proteomes" id="UP000054399"/>
    </source>
</evidence>
<feature type="compositionally biased region" description="Basic and acidic residues" evidence="3">
    <location>
        <begin position="113"/>
        <end position="146"/>
    </location>
</feature>
<dbReference type="RefSeq" id="XP_066611990.1">
    <property type="nucleotide sequence ID" value="XM_066760044.1"/>
</dbReference>
<evidence type="ECO:0000256" key="2">
    <source>
        <dbReference type="ARBA" id="ARBA00023242"/>
    </source>
</evidence>
<dbReference type="PANTHER" id="PTHR23138:SF142">
    <property type="entry name" value="RAN-BINDING PROTEIN 3B-RELATED"/>
    <property type="match status" value="1"/>
</dbReference>
<dbReference type="SMART" id="SM00160">
    <property type="entry name" value="RanBD"/>
    <property type="match status" value="1"/>
</dbReference>
<feature type="compositionally biased region" description="Polar residues" evidence="3">
    <location>
        <begin position="1"/>
        <end position="18"/>
    </location>
</feature>
<feature type="compositionally biased region" description="Low complexity" evidence="3">
    <location>
        <begin position="174"/>
        <end position="236"/>
    </location>
</feature>
<keyword evidence="2" id="KW-0539">Nucleus</keyword>
<proteinExistence type="predicted"/>
<evidence type="ECO:0000313" key="5">
    <source>
        <dbReference type="EMBL" id="KAL0243623.1"/>
    </source>
</evidence>
<reference evidence="5 6" key="2">
    <citation type="submission" date="2024-01" db="EMBL/GenBank/DDBJ databases">
        <title>Comparative genomics of Cryptococcus and Kwoniella reveals pathogenesis evolution and contrasting modes of karyotype evolution via chromosome fusion or intercentromeric recombination.</title>
        <authorList>
            <person name="Coelho M.A."/>
            <person name="David-Palma M."/>
            <person name="Shea T."/>
            <person name="Bowers K."/>
            <person name="Mcginley-Smith S."/>
            <person name="Mohammad A.W."/>
            <person name="Gnirke A."/>
            <person name="Yurkov A.M."/>
            <person name="Nowrousian M."/>
            <person name="Sun S."/>
            <person name="Cuomo C.A."/>
            <person name="Heitman J."/>
        </authorList>
    </citation>
    <scope>NUCLEOTIDE SEQUENCE [LARGE SCALE GENOMIC DNA]</scope>
    <source>
        <strain evidence="5 6">IND107</strain>
    </source>
</reference>
<dbReference type="PANTHER" id="PTHR23138">
    <property type="entry name" value="RAN BINDING PROTEIN"/>
    <property type="match status" value="1"/>
</dbReference>
<feature type="compositionally biased region" description="Acidic residues" evidence="3">
    <location>
        <begin position="60"/>
        <end position="80"/>
    </location>
</feature>
<comment type="subcellular location">
    <subcellularLocation>
        <location evidence="1">Nucleus</location>
    </subcellularLocation>
</comment>
<keyword evidence="6" id="KW-1185">Reference proteome</keyword>
<dbReference type="GeneID" id="91992445"/>
<gene>
    <name evidence="5" type="ORF">I308_105590</name>
</gene>
<feature type="compositionally biased region" description="Low complexity" evidence="3">
    <location>
        <begin position="273"/>
        <end position="325"/>
    </location>
</feature>
<sequence length="536" mass="56157">MQPDTSTAHQHTAKQDSASLKRVREGSLEPIHAESAAALATKKNRVASVPSAKGAAPAEELTEQEGEGDAEVVADTDADTAEQNVGEVRKQVEKMSYEEGQSKSQGDNNNDNNSDKADDSWEKIEKEEAEGVKGDGLKRKALDRNDTSFNTVEQDVATKRQKDTPSPTGEEPVQAAQPPKKPQASFSSFASSASPFASLKTASPAPALQGAAPAPAHGDDTPAIAPFAPAPVSVSAPREEKKQATFGDFAKSSPFTSGKSTPSLTTPAEDEPGSSTTSTSTPAPGPAPATTATTTTTTSKKPQATFSSFSSSSSPFTSSASATKPKPSPSPFPFASASAPIKGSAFGTYSNTATAFMSGAAAAGLAVSDEGVSAEQQGNKRASFGDILKESRGDVEVEKEDKVAMHEQDVTTGEEDEDTVFQARSKLFVNEKGWKERGVGLLKLNVQRSDGSGARLVMRADGVLRLLLNSKLYKGLNPTVEGKTVLMTLPNVGEKEMAIICLRMSNAKVAEELADYIHEHIPLDSANASKSPQPDV</sequence>
<comment type="caution">
    <text evidence="5">The sequence shown here is derived from an EMBL/GenBank/DDBJ whole genome shotgun (WGS) entry which is preliminary data.</text>
</comment>